<dbReference type="EMBL" id="PUEJ01000009">
    <property type="protein sequence ID" value="PRH85260.1"/>
    <property type="molecule type" value="Genomic_DNA"/>
</dbReference>
<dbReference type="OrthoDB" id="8456833at2"/>
<dbReference type="RefSeq" id="WP_068287917.1">
    <property type="nucleotide sequence ID" value="NZ_PUEJ01000009.1"/>
</dbReference>
<dbReference type="Proteomes" id="UP000237682">
    <property type="component" value="Unassembled WGS sequence"/>
</dbReference>
<protein>
    <submittedName>
        <fullName evidence="2">Uncharacterized protein</fullName>
    </submittedName>
</protein>
<feature type="coiled-coil region" evidence="1">
    <location>
        <begin position="32"/>
        <end position="59"/>
    </location>
</feature>
<evidence type="ECO:0000313" key="2">
    <source>
        <dbReference type="EMBL" id="PRH85260.1"/>
    </source>
</evidence>
<evidence type="ECO:0000256" key="1">
    <source>
        <dbReference type="SAM" id="Coils"/>
    </source>
</evidence>
<proteinExistence type="predicted"/>
<keyword evidence="3" id="KW-1185">Reference proteome</keyword>
<name>A0A2S9Q7H1_9HYPH</name>
<keyword evidence="1" id="KW-0175">Coiled coil</keyword>
<reference evidence="2 3" key="1">
    <citation type="submission" date="2018-02" db="EMBL/GenBank/DDBJ databases">
        <title>Whole genome sequencing of endophytic bacterium.</title>
        <authorList>
            <person name="Eedara R."/>
            <person name="Podile A.R."/>
        </authorList>
    </citation>
    <scope>NUCLEOTIDE SEQUENCE [LARGE SCALE GENOMIC DNA]</scope>
    <source>
        <strain evidence="2 3">RP1T</strain>
    </source>
</reference>
<evidence type="ECO:0000313" key="3">
    <source>
        <dbReference type="Proteomes" id="UP000237682"/>
    </source>
</evidence>
<comment type="caution">
    <text evidence="2">The sequence shown here is derived from an EMBL/GenBank/DDBJ whole genome shotgun (WGS) entry which is preliminary data.</text>
</comment>
<accession>A0A2S9Q7H1</accession>
<organism evidence="2 3">
    <name type="scientific">Labrys okinawensis</name>
    <dbReference type="NCBI Taxonomy" id="346911"/>
    <lineage>
        <taxon>Bacteria</taxon>
        <taxon>Pseudomonadati</taxon>
        <taxon>Pseudomonadota</taxon>
        <taxon>Alphaproteobacteria</taxon>
        <taxon>Hyphomicrobiales</taxon>
        <taxon>Xanthobacteraceae</taxon>
        <taxon>Labrys</taxon>
    </lineage>
</organism>
<dbReference type="AlphaFoldDB" id="A0A2S9Q7H1"/>
<sequence length="65" mass="7303">MDDRPMKKARMLAEIASIQKQAKVLAVQKNRGAHYERLAREAEERVAKLRESIAAIEAELAAAKQ</sequence>
<gene>
    <name evidence="2" type="ORF">C5L14_22680</name>
</gene>